<feature type="region of interest" description="Disordered" evidence="1">
    <location>
        <begin position="193"/>
        <end position="232"/>
    </location>
</feature>
<reference evidence="3" key="3">
    <citation type="submission" date="2015-02" db="UniProtKB">
        <authorList>
            <consortium name="EnsemblProtists"/>
        </authorList>
    </citation>
    <scope>IDENTIFICATION</scope>
    <source>
        <strain evidence="3">DAOM BR144</strain>
    </source>
</reference>
<evidence type="ECO:0000313" key="4">
    <source>
        <dbReference type="Proteomes" id="UP000019132"/>
    </source>
</evidence>
<feature type="domain" description="WRKY19-like zinc finger" evidence="2">
    <location>
        <begin position="116"/>
        <end position="139"/>
    </location>
</feature>
<dbReference type="HOGENOM" id="CLU_433077_0_0_1"/>
<dbReference type="AlphaFoldDB" id="K3WIA2"/>
<sequence length="537" mass="56722">MADAAAATTPRGSAQRGRVRKHCSFQGCEKVDAGGGFCVGHGGGKKCSFPGCEKGYQTGGFCRKHGGGARCHVPGCGKVDAGKGLCRAHGGGKRCQAEGCAKADVGGGFCTSHGGGRRCSEDGCTKIDQGGGKCRAHGGAKRCKHDTCTQTARGSSGFCPDHGGAKVCSMKNCRRLARKANETLCSTCAKENGGGASEMKSHTPVGTPAAARTEETKSPSSPTSSDHEYSSGESILIGSSSIEPTSHDTCTSTAVLVSSDTSQNLDGASDKCDGTQVASCLENGCSRSFGGDCNCALNCHCIRATLDAAVLPVAEDTDPFSMISFKRYVLQIELADHGLGIDTILALISVGHGIRSVHDVSNQPLPSISGHFERSRNSHLVILRSEKTVDVTAALAPLKKLDVPWYVLEQSEIQWARKEVVVRVDEMMCPGNCGRTVVNAIRTVKHVETANLVFEVYQVVVRGRMDPNELCDAIQGVGFDAQLDAVTPLPNRFRFRVKELVDIAFVGKRLEHTLKHVDGVESVVINVELADLRLEVG</sequence>
<dbReference type="InParanoid" id="K3WIA2"/>
<dbReference type="PANTHER" id="PTHR31827:SF1">
    <property type="entry name" value="EMB|CAB89363.1"/>
    <property type="match status" value="1"/>
</dbReference>
<organism evidence="3 4">
    <name type="scientific">Globisporangium ultimum (strain ATCC 200006 / CBS 805.95 / DAOM BR144)</name>
    <name type="common">Pythium ultimum</name>
    <dbReference type="NCBI Taxonomy" id="431595"/>
    <lineage>
        <taxon>Eukaryota</taxon>
        <taxon>Sar</taxon>
        <taxon>Stramenopiles</taxon>
        <taxon>Oomycota</taxon>
        <taxon>Peronosporomycetes</taxon>
        <taxon>Pythiales</taxon>
        <taxon>Pythiaceae</taxon>
        <taxon>Globisporangium</taxon>
    </lineage>
</organism>
<dbReference type="Gene3D" id="3.30.70.100">
    <property type="match status" value="1"/>
</dbReference>
<protein>
    <recommendedName>
        <fullName evidence="2">WRKY19-like zinc finger domain-containing protein</fullName>
    </recommendedName>
</protein>
<feature type="domain" description="WRKY19-like zinc finger" evidence="2">
    <location>
        <begin position="92"/>
        <end position="115"/>
    </location>
</feature>
<evidence type="ECO:0000256" key="1">
    <source>
        <dbReference type="SAM" id="MobiDB-lite"/>
    </source>
</evidence>
<dbReference type="InterPro" id="IPR036163">
    <property type="entry name" value="HMA_dom_sf"/>
</dbReference>
<dbReference type="STRING" id="431595.K3WIA2"/>
<accession>K3WIA2</accession>
<name>K3WIA2_GLOUD</name>
<proteinExistence type="predicted"/>
<dbReference type="CDD" id="cd00371">
    <property type="entry name" value="HMA"/>
    <property type="match status" value="1"/>
</dbReference>
<feature type="domain" description="WRKY19-like zinc finger" evidence="2">
    <location>
        <begin position="44"/>
        <end position="67"/>
    </location>
</feature>
<reference evidence="4" key="1">
    <citation type="journal article" date="2010" name="Genome Biol.">
        <title>Genome sequence of the necrotrophic plant pathogen Pythium ultimum reveals original pathogenicity mechanisms and effector repertoire.</title>
        <authorList>
            <person name="Levesque C.A."/>
            <person name="Brouwer H."/>
            <person name="Cano L."/>
            <person name="Hamilton J.P."/>
            <person name="Holt C."/>
            <person name="Huitema E."/>
            <person name="Raffaele S."/>
            <person name="Robideau G.P."/>
            <person name="Thines M."/>
            <person name="Win J."/>
            <person name="Zerillo M.M."/>
            <person name="Beakes G.W."/>
            <person name="Boore J.L."/>
            <person name="Busam D."/>
            <person name="Dumas B."/>
            <person name="Ferriera S."/>
            <person name="Fuerstenberg S.I."/>
            <person name="Gachon C.M."/>
            <person name="Gaulin E."/>
            <person name="Govers F."/>
            <person name="Grenville-Briggs L."/>
            <person name="Horner N."/>
            <person name="Hostetler J."/>
            <person name="Jiang R.H."/>
            <person name="Johnson J."/>
            <person name="Krajaejun T."/>
            <person name="Lin H."/>
            <person name="Meijer H.J."/>
            <person name="Moore B."/>
            <person name="Morris P."/>
            <person name="Phuntmart V."/>
            <person name="Puiu D."/>
            <person name="Shetty J."/>
            <person name="Stajich J.E."/>
            <person name="Tripathy S."/>
            <person name="Wawra S."/>
            <person name="van West P."/>
            <person name="Whitty B.R."/>
            <person name="Coutinho P.M."/>
            <person name="Henrissat B."/>
            <person name="Martin F."/>
            <person name="Thomas P.D."/>
            <person name="Tyler B.M."/>
            <person name="De Vries R.P."/>
            <person name="Kamoun S."/>
            <person name="Yandell M."/>
            <person name="Tisserat N."/>
            <person name="Buell C.R."/>
        </authorList>
    </citation>
    <scope>NUCLEOTIDE SEQUENCE</scope>
    <source>
        <strain evidence="4">DAOM:BR144</strain>
    </source>
</reference>
<dbReference type="EMBL" id="GL376631">
    <property type="status" value="NOT_ANNOTATED_CDS"/>
    <property type="molecule type" value="Genomic_DNA"/>
</dbReference>
<dbReference type="Proteomes" id="UP000019132">
    <property type="component" value="Unassembled WGS sequence"/>
</dbReference>
<dbReference type="VEuPathDB" id="FungiDB:PYU1_G004683"/>
<evidence type="ECO:0000259" key="2">
    <source>
        <dbReference type="Pfam" id="PF24906"/>
    </source>
</evidence>
<dbReference type="GO" id="GO:0046872">
    <property type="term" value="F:metal ion binding"/>
    <property type="evidence" value="ECO:0007669"/>
    <property type="project" value="InterPro"/>
</dbReference>
<evidence type="ECO:0000313" key="3">
    <source>
        <dbReference type="EnsemblProtists" id="PYU1_T004694"/>
    </source>
</evidence>
<dbReference type="PANTHER" id="PTHR31827">
    <property type="entry name" value="EMB|CAB89363.1"/>
    <property type="match status" value="1"/>
</dbReference>
<keyword evidence="4" id="KW-1185">Reference proteome</keyword>
<dbReference type="SUPFAM" id="SSF55008">
    <property type="entry name" value="HMA, heavy metal-associated domain"/>
    <property type="match status" value="1"/>
</dbReference>
<reference evidence="4" key="2">
    <citation type="submission" date="2010-04" db="EMBL/GenBank/DDBJ databases">
        <authorList>
            <person name="Buell R."/>
            <person name="Hamilton J."/>
            <person name="Hostetler J."/>
        </authorList>
    </citation>
    <scope>NUCLEOTIDE SEQUENCE [LARGE SCALE GENOMIC DNA]</scope>
    <source>
        <strain evidence="4">DAOM:BR144</strain>
    </source>
</reference>
<dbReference type="EnsemblProtists" id="PYU1_T004694">
    <property type="protein sequence ID" value="PYU1_T004694"/>
    <property type="gene ID" value="PYU1_G004683"/>
</dbReference>
<dbReference type="OMA" id="QTGGFCR"/>
<dbReference type="InterPro" id="IPR056866">
    <property type="entry name" value="Znf_WRKY19"/>
</dbReference>
<dbReference type="eggNOG" id="ENOG502QT78">
    <property type="taxonomic scope" value="Eukaryota"/>
</dbReference>
<dbReference type="InterPro" id="IPR006121">
    <property type="entry name" value="HMA_dom"/>
</dbReference>
<dbReference type="Pfam" id="PF24906">
    <property type="entry name" value="Zf_WRKY19"/>
    <property type="match status" value="3"/>
</dbReference>